<evidence type="ECO:0000259" key="11">
    <source>
        <dbReference type="Pfam" id="PF13086"/>
    </source>
</evidence>
<reference evidence="14" key="2">
    <citation type="submission" date="2025-08" db="UniProtKB">
        <authorList>
            <consortium name="Ensembl"/>
        </authorList>
    </citation>
    <scope>IDENTIFICATION</scope>
</reference>
<feature type="signal peptide" evidence="10">
    <location>
        <begin position="1"/>
        <end position="24"/>
    </location>
</feature>
<dbReference type="Pfam" id="PF13087">
    <property type="entry name" value="AAA_12"/>
    <property type="match status" value="1"/>
</dbReference>
<dbReference type="InterPro" id="IPR027417">
    <property type="entry name" value="P-loop_NTPase"/>
</dbReference>
<feature type="chain" id="PRO_5025612931" description="RNA helicase" evidence="10">
    <location>
        <begin position="25"/>
        <end position="1042"/>
    </location>
</feature>
<dbReference type="InterPro" id="IPR047187">
    <property type="entry name" value="SF1_C_Upf1"/>
</dbReference>
<name>A0A672ZR91_9TELE</name>
<comment type="subcellular location">
    <subcellularLocation>
        <location evidence="1">Cytoplasm</location>
    </subcellularLocation>
</comment>
<evidence type="ECO:0000313" key="15">
    <source>
        <dbReference type="Proteomes" id="UP000472271"/>
    </source>
</evidence>
<proteinExistence type="inferred from homology"/>
<sequence>MLSVMMWMMSKLISPLWRTVEVDGDDIYPKGTGSIVTQVYFDHGILDDTIYFTNEDVLGGVPLKEGDVVNCTAVCDRAQGGWKALRVEKSADAWENGGKSSTEADSLQLRPLIGTITAFDRDGGYINSNTYFSCHSLLEGYEPMKGDWVQAEYFINPCNYATQAKSVAPLRYCRLDQVHVTSLNGNMGVVDDSVFFSLDSVLLPANYQPLQGHLVNVVMVESSQSFYSWRALCMAPCHQRYFTQFLPHPEAELKCILENKGGLDVTDYGCFGDLMIGEKRELVLWIQNKGLKTHTLKCCEFAGWDLKEQFTVVNEATHFHGVRREESKLDIPPGERLSVAVACQSKCLGSCSELLLLHFSSFTIGRRLEVTVRSKVEELLKPSFPYSPLDAQPFPPVSAFLYRLTKRKLPNFLPNYPVPQGLRNCVEMHRDVLVVQPCLGEVLSPSNLHSRFSTLLWLEELHAEQEVKEFTIYGASLRKGATYLHLEVLGLAEHRPSLYIGDRVVLKKPQSDGVVVKYISYVTEINNEDVSLKVHSEFQRSYLGEPLDVEFSYNRLTARHCHFALEQAKQFRDVLFPSRVIVQAPQWTGEMPSKPLPSKGHFFNPYLNPSQKEAVKRILVGECRPTPYVLFGPPGTGKTITLIEAILQVYHFLPSSRILVCTPSNSAADLICIRLHHSGFLGAASLARVNASCRHEESIPEVLRPYSSAGEDVRHAAFHRIVVSTCASASMFNKIGLQVGHFSHLFLDEAGQATEPESLIPISLMSEKDGQIVLAGDPCQLGPVVKSKLAAAFGLGVSLLERLMANPLYSRHDWGYNPKLVSNDHKAVLLSLIALSSKLFYHGELCVKAPRAVVDSLCQWKTLPKKGFPLLFHGVRGTEMREGNNPSWFNPVEAVQVMLYCCQLAKKLYNPVDTSDIGIITPYRKQCEKIRLLLGKVGLSDIKVGSVEEFQGQEFLVIILSTVRSNESVDNNDLQSVLGFLANPKRFNVAITRPKALLLIVGNPHILIKDACFRALLQYCFINGGYLGCDPPPSLRDSQRHV</sequence>
<dbReference type="GO" id="GO:0003724">
    <property type="term" value="F:RNA helicase activity"/>
    <property type="evidence" value="ECO:0007669"/>
    <property type="project" value="UniProtKB-EC"/>
</dbReference>
<dbReference type="PANTHER" id="PTHR45418:SF1">
    <property type="entry name" value="CANCER_TESTIS ANTIGEN 55"/>
    <property type="match status" value="1"/>
</dbReference>
<keyword evidence="6" id="KW-0378">Hydrolase</keyword>
<keyword evidence="10" id="KW-0732">Signal</keyword>
<dbReference type="Gene3D" id="3.40.50.300">
    <property type="entry name" value="P-loop containing nucleotide triphosphate hydrolases"/>
    <property type="match status" value="2"/>
</dbReference>
<evidence type="ECO:0000256" key="7">
    <source>
        <dbReference type="ARBA" id="ARBA00022806"/>
    </source>
</evidence>
<keyword evidence="4" id="KW-0963">Cytoplasm</keyword>
<dbReference type="InterPro" id="IPR049080">
    <property type="entry name" value="MOV-10-like_beta-barrel"/>
</dbReference>
<evidence type="ECO:0000256" key="1">
    <source>
        <dbReference type="ARBA" id="ARBA00004496"/>
    </source>
</evidence>
<dbReference type="CDD" id="cd18078">
    <property type="entry name" value="DEXXQc_Mov10L1"/>
    <property type="match status" value="1"/>
</dbReference>
<feature type="domain" description="DNA2/NAM7 helicase helicase" evidence="11">
    <location>
        <begin position="720"/>
        <end position="788"/>
    </location>
</feature>
<evidence type="ECO:0000256" key="9">
    <source>
        <dbReference type="ARBA" id="ARBA00047984"/>
    </source>
</evidence>
<reference evidence="14" key="1">
    <citation type="submission" date="2019-06" db="EMBL/GenBank/DDBJ databases">
        <authorList>
            <consortium name="Wellcome Sanger Institute Data Sharing"/>
        </authorList>
    </citation>
    <scope>NUCLEOTIDE SEQUENCE [LARGE SCALE GENOMIC DNA]</scope>
</reference>
<dbReference type="AlphaFoldDB" id="A0A672ZR91"/>
<keyword evidence="5" id="KW-0547">Nucleotide-binding</keyword>
<comment type="similarity">
    <text evidence="2">Belongs to the DNA2/NAM7 helicase family. SDE3 subfamily.</text>
</comment>
<evidence type="ECO:0000256" key="8">
    <source>
        <dbReference type="ARBA" id="ARBA00022840"/>
    </source>
</evidence>
<dbReference type="FunFam" id="3.40.50.300:FF:000864">
    <property type="entry name" value="Mov10-like RISC complex RNA helicase 1"/>
    <property type="match status" value="1"/>
</dbReference>
<dbReference type="InterPro" id="IPR041679">
    <property type="entry name" value="DNA2/NAM7-like_C"/>
</dbReference>
<keyword evidence="7" id="KW-0347">Helicase</keyword>
<dbReference type="CDD" id="cd18808">
    <property type="entry name" value="SF1_C_Upf1"/>
    <property type="match status" value="1"/>
</dbReference>
<dbReference type="GO" id="GO:0016787">
    <property type="term" value="F:hydrolase activity"/>
    <property type="evidence" value="ECO:0007669"/>
    <property type="project" value="UniProtKB-KW"/>
</dbReference>
<evidence type="ECO:0000256" key="10">
    <source>
        <dbReference type="SAM" id="SignalP"/>
    </source>
</evidence>
<keyword evidence="8" id="KW-0067">ATP-binding</keyword>
<evidence type="ECO:0000313" key="14">
    <source>
        <dbReference type="Ensembl" id="ENSSORP00005019800.1"/>
    </source>
</evidence>
<dbReference type="GO" id="GO:0005524">
    <property type="term" value="F:ATP binding"/>
    <property type="evidence" value="ECO:0007669"/>
    <property type="project" value="UniProtKB-KW"/>
</dbReference>
<evidence type="ECO:0000256" key="3">
    <source>
        <dbReference type="ARBA" id="ARBA00012552"/>
    </source>
</evidence>
<evidence type="ECO:0000259" key="12">
    <source>
        <dbReference type="Pfam" id="PF13087"/>
    </source>
</evidence>
<comment type="catalytic activity">
    <reaction evidence="9">
        <text>ATP + H2O = ADP + phosphate + H(+)</text>
        <dbReference type="Rhea" id="RHEA:13065"/>
        <dbReference type="ChEBI" id="CHEBI:15377"/>
        <dbReference type="ChEBI" id="CHEBI:15378"/>
        <dbReference type="ChEBI" id="CHEBI:30616"/>
        <dbReference type="ChEBI" id="CHEBI:43474"/>
        <dbReference type="ChEBI" id="CHEBI:456216"/>
        <dbReference type="EC" id="3.6.4.13"/>
    </reaction>
</comment>
<dbReference type="Pfam" id="PF21634">
    <property type="entry name" value="MOV-10_beta-barrel"/>
    <property type="match status" value="1"/>
</dbReference>
<feature type="domain" description="Helicase MOV-10-like beta-barrel" evidence="13">
    <location>
        <begin position="478"/>
        <end position="544"/>
    </location>
</feature>
<dbReference type="GO" id="GO:0005737">
    <property type="term" value="C:cytoplasm"/>
    <property type="evidence" value="ECO:0007669"/>
    <property type="project" value="UniProtKB-SubCell"/>
</dbReference>
<evidence type="ECO:0000259" key="13">
    <source>
        <dbReference type="Pfam" id="PF21634"/>
    </source>
</evidence>
<organism evidence="14 15">
    <name type="scientific">Sphaeramia orbicularis</name>
    <name type="common">orbiculate cardinalfish</name>
    <dbReference type="NCBI Taxonomy" id="375764"/>
    <lineage>
        <taxon>Eukaryota</taxon>
        <taxon>Metazoa</taxon>
        <taxon>Chordata</taxon>
        <taxon>Craniata</taxon>
        <taxon>Vertebrata</taxon>
        <taxon>Euteleostomi</taxon>
        <taxon>Actinopterygii</taxon>
        <taxon>Neopterygii</taxon>
        <taxon>Teleostei</taxon>
        <taxon>Neoteleostei</taxon>
        <taxon>Acanthomorphata</taxon>
        <taxon>Gobiaria</taxon>
        <taxon>Kurtiformes</taxon>
        <taxon>Apogonoidei</taxon>
        <taxon>Apogonidae</taxon>
        <taxon>Apogoninae</taxon>
        <taxon>Sphaeramia</taxon>
    </lineage>
</organism>
<feature type="domain" description="DNA2/NAM7 helicase helicase" evidence="11">
    <location>
        <begin position="607"/>
        <end position="698"/>
    </location>
</feature>
<evidence type="ECO:0000256" key="6">
    <source>
        <dbReference type="ARBA" id="ARBA00022801"/>
    </source>
</evidence>
<gene>
    <name evidence="14" type="primary">LOC115420392</name>
</gene>
<dbReference type="Proteomes" id="UP000472271">
    <property type="component" value="Chromosome 6"/>
</dbReference>
<dbReference type="Ensembl" id="ENSSORT00005020361.1">
    <property type="protein sequence ID" value="ENSSORP00005019800.1"/>
    <property type="gene ID" value="ENSSORG00005009681.1"/>
</dbReference>
<dbReference type="EC" id="3.6.4.13" evidence="3"/>
<feature type="domain" description="DNA2/NAM7 helicase-like C-terminal" evidence="12">
    <location>
        <begin position="831"/>
        <end position="1004"/>
    </location>
</feature>
<dbReference type="PANTHER" id="PTHR45418">
    <property type="entry name" value="CANCER/TESTIS ANTIGEN 55"/>
    <property type="match status" value="1"/>
</dbReference>
<keyword evidence="15" id="KW-1185">Reference proteome</keyword>
<reference evidence="14" key="3">
    <citation type="submission" date="2025-09" db="UniProtKB">
        <authorList>
            <consortium name="Ensembl"/>
        </authorList>
    </citation>
    <scope>IDENTIFICATION</scope>
</reference>
<evidence type="ECO:0000256" key="2">
    <source>
        <dbReference type="ARBA" id="ARBA00005601"/>
    </source>
</evidence>
<dbReference type="InterPro" id="IPR041677">
    <property type="entry name" value="DNA2/NAM7_AAA_11"/>
</dbReference>
<evidence type="ECO:0000256" key="5">
    <source>
        <dbReference type="ARBA" id="ARBA00022741"/>
    </source>
</evidence>
<dbReference type="InParanoid" id="A0A672ZR91"/>
<dbReference type="SUPFAM" id="SSF52540">
    <property type="entry name" value="P-loop containing nucleoside triphosphate hydrolases"/>
    <property type="match status" value="1"/>
</dbReference>
<evidence type="ECO:0000256" key="4">
    <source>
        <dbReference type="ARBA" id="ARBA00022490"/>
    </source>
</evidence>
<protein>
    <recommendedName>
        <fullName evidence="3">RNA helicase</fullName>
        <ecNumber evidence="3">3.6.4.13</ecNumber>
    </recommendedName>
</protein>
<dbReference type="Pfam" id="PF13086">
    <property type="entry name" value="AAA_11"/>
    <property type="match status" value="2"/>
</dbReference>
<accession>A0A672ZR91</accession>